<name>A0A8J3CFH5_9PSEU</name>
<feature type="transmembrane region" description="Helical" evidence="1">
    <location>
        <begin position="24"/>
        <end position="42"/>
    </location>
</feature>
<feature type="transmembrane region" description="Helical" evidence="1">
    <location>
        <begin position="62"/>
        <end position="84"/>
    </location>
</feature>
<feature type="transmembrane region" description="Helical" evidence="1">
    <location>
        <begin position="116"/>
        <end position="140"/>
    </location>
</feature>
<dbReference type="AlphaFoldDB" id="A0A8J3CFH5"/>
<feature type="transmembrane region" description="Helical" evidence="1">
    <location>
        <begin position="91"/>
        <end position="110"/>
    </location>
</feature>
<reference evidence="2" key="1">
    <citation type="journal article" date="2014" name="Int. J. Syst. Evol. Microbiol.">
        <title>Complete genome sequence of Corynebacterium casei LMG S-19264T (=DSM 44701T), isolated from a smear-ripened cheese.</title>
        <authorList>
            <consortium name="US DOE Joint Genome Institute (JGI-PGF)"/>
            <person name="Walter F."/>
            <person name="Albersmeier A."/>
            <person name="Kalinowski J."/>
            <person name="Ruckert C."/>
        </authorList>
    </citation>
    <scope>NUCLEOTIDE SEQUENCE</scope>
    <source>
        <strain evidence="2">CGMCC 4.5737</strain>
    </source>
</reference>
<keyword evidence="3" id="KW-1185">Reference proteome</keyword>
<dbReference type="Pfam" id="PF19700">
    <property type="entry name" value="DUF6198"/>
    <property type="match status" value="1"/>
</dbReference>
<dbReference type="RefSeq" id="WP_229686290.1">
    <property type="nucleotide sequence ID" value="NZ_BMMK01000009.1"/>
</dbReference>
<keyword evidence="1" id="KW-1133">Transmembrane helix</keyword>
<evidence type="ECO:0000256" key="1">
    <source>
        <dbReference type="SAM" id="Phobius"/>
    </source>
</evidence>
<keyword evidence="1" id="KW-0812">Transmembrane</keyword>
<comment type="caution">
    <text evidence="2">The sequence shown here is derived from an EMBL/GenBank/DDBJ whole genome shotgun (WGS) entry which is preliminary data.</text>
</comment>
<dbReference type="PANTHER" id="PTHR40078:SF1">
    <property type="entry name" value="INTEGRAL MEMBRANE PROTEIN"/>
    <property type="match status" value="1"/>
</dbReference>
<dbReference type="InterPro" id="IPR038750">
    <property type="entry name" value="YczE/YyaS-like"/>
</dbReference>
<evidence type="ECO:0000313" key="2">
    <source>
        <dbReference type="EMBL" id="GGM52876.1"/>
    </source>
</evidence>
<reference evidence="2" key="2">
    <citation type="submission" date="2020-09" db="EMBL/GenBank/DDBJ databases">
        <authorList>
            <person name="Sun Q."/>
            <person name="Zhou Y."/>
        </authorList>
    </citation>
    <scope>NUCLEOTIDE SEQUENCE</scope>
    <source>
        <strain evidence="2">CGMCC 4.5737</strain>
    </source>
</reference>
<accession>A0A8J3CFH5</accession>
<proteinExistence type="predicted"/>
<dbReference type="PANTHER" id="PTHR40078">
    <property type="entry name" value="INTEGRAL MEMBRANE PROTEIN-RELATED"/>
    <property type="match status" value="1"/>
</dbReference>
<gene>
    <name evidence="2" type="ORF">GCM10012275_24840</name>
</gene>
<dbReference type="Proteomes" id="UP000637578">
    <property type="component" value="Unassembled WGS sequence"/>
</dbReference>
<sequence>MVDTQQYRVPTGVGRRRAFDMGRLWTYLVGCIVFALGAYLFILSELGTDPLDVFVLGLLRHLPLTVGLGQAGVAVVCLLAVAAWTHRRPQLSPMFTFFFCGSMIDALRWLDVGRWLAFPSYLVLAVATLLCAYGSALIIMSGFGIRAMDLLAITMTSRWRWPFWAAKGTLEGLLLVSGFLLGGPLGIGTVCFLVGVDLLIQPLIYLNTRLGVRNLGLPVRPEPVPAGR</sequence>
<evidence type="ECO:0000313" key="3">
    <source>
        <dbReference type="Proteomes" id="UP000637578"/>
    </source>
</evidence>
<dbReference type="EMBL" id="BMMK01000009">
    <property type="protein sequence ID" value="GGM52876.1"/>
    <property type="molecule type" value="Genomic_DNA"/>
</dbReference>
<protein>
    <submittedName>
        <fullName evidence="2">Membrane protein</fullName>
    </submittedName>
</protein>
<keyword evidence="1" id="KW-0472">Membrane</keyword>
<organism evidence="2 3">
    <name type="scientific">Longimycelium tulufanense</name>
    <dbReference type="NCBI Taxonomy" id="907463"/>
    <lineage>
        <taxon>Bacteria</taxon>
        <taxon>Bacillati</taxon>
        <taxon>Actinomycetota</taxon>
        <taxon>Actinomycetes</taxon>
        <taxon>Pseudonocardiales</taxon>
        <taxon>Pseudonocardiaceae</taxon>
        <taxon>Longimycelium</taxon>
    </lineage>
</organism>